<accession>A0ABU9HHG9</accession>
<evidence type="ECO:0000313" key="2">
    <source>
        <dbReference type="Proteomes" id="UP001366060"/>
    </source>
</evidence>
<reference evidence="1 2" key="1">
    <citation type="submission" date="2024-02" db="EMBL/GenBank/DDBJ databases">
        <title>Bacteria isolated from the canopy kelp, Nereocystis luetkeana.</title>
        <authorList>
            <person name="Pfister C.A."/>
            <person name="Younker I.T."/>
            <person name="Light S.H."/>
        </authorList>
    </citation>
    <scope>NUCLEOTIDE SEQUENCE [LARGE SCALE GENOMIC DNA]</scope>
    <source>
        <strain evidence="1 2">TI.2.07</strain>
    </source>
</reference>
<organism evidence="1 2">
    <name type="scientific">Psychromonas arctica</name>
    <dbReference type="NCBI Taxonomy" id="168275"/>
    <lineage>
        <taxon>Bacteria</taxon>
        <taxon>Pseudomonadati</taxon>
        <taxon>Pseudomonadota</taxon>
        <taxon>Gammaproteobacteria</taxon>
        <taxon>Alteromonadales</taxon>
        <taxon>Psychromonadaceae</taxon>
        <taxon>Psychromonas</taxon>
    </lineage>
</organism>
<proteinExistence type="predicted"/>
<evidence type="ECO:0000313" key="1">
    <source>
        <dbReference type="EMBL" id="MEL0661163.1"/>
    </source>
</evidence>
<sequence length="70" mass="8222">FQIANEWLNQHTQWDDVELAAVKIATIAASSNDSIEIALQWLPFIKTSTLQNETQQRVIKRWYRYDQQSA</sequence>
<dbReference type="RefSeq" id="WP_341629474.1">
    <property type="nucleotide sequence ID" value="NZ_JBAKBA010000390.1"/>
</dbReference>
<dbReference type="Proteomes" id="UP001366060">
    <property type="component" value="Unassembled WGS sequence"/>
</dbReference>
<feature type="non-terminal residue" evidence="1">
    <location>
        <position position="1"/>
    </location>
</feature>
<keyword evidence="2" id="KW-1185">Reference proteome</keyword>
<protein>
    <submittedName>
        <fullName evidence="1">Uncharacterized protein</fullName>
    </submittedName>
</protein>
<dbReference type="EMBL" id="JBAKBA010000390">
    <property type="protein sequence ID" value="MEL0661163.1"/>
    <property type="molecule type" value="Genomic_DNA"/>
</dbReference>
<feature type="non-terminal residue" evidence="1">
    <location>
        <position position="70"/>
    </location>
</feature>
<gene>
    <name evidence="1" type="ORF">V6255_18880</name>
</gene>
<name>A0ABU9HHG9_9GAMM</name>
<comment type="caution">
    <text evidence="1">The sequence shown here is derived from an EMBL/GenBank/DDBJ whole genome shotgun (WGS) entry which is preliminary data.</text>
</comment>